<sequence length="42" mass="4510">MNLAASSQYVQMEMAALDSVLFPMCLENGTAEGTAEESSLRL</sequence>
<gene>
    <name evidence="1" type="primary">Nfu_g_1_024348</name>
</gene>
<reference evidence="1" key="1">
    <citation type="submission" date="2016-05" db="EMBL/GenBank/DDBJ databases">
        <authorList>
            <person name="Lavstsen T."/>
            <person name="Jespersen J.S."/>
        </authorList>
    </citation>
    <scope>NUCLEOTIDE SEQUENCE</scope>
    <source>
        <tissue evidence="1">Brain</tissue>
    </source>
</reference>
<dbReference type="AlphaFoldDB" id="A0A1A8NPC2"/>
<proteinExistence type="predicted"/>
<protein>
    <submittedName>
        <fullName evidence="1">Uncharacterized protein</fullName>
    </submittedName>
</protein>
<name>A0A1A8NPC2_9TELE</name>
<dbReference type="EMBL" id="HAEH01003288">
    <property type="protein sequence ID" value="SBR70885.1"/>
    <property type="molecule type" value="Transcribed_RNA"/>
</dbReference>
<feature type="non-terminal residue" evidence="1">
    <location>
        <position position="42"/>
    </location>
</feature>
<organism evidence="1">
    <name type="scientific">Nothobranchius rachovii</name>
    <name type="common">bluefin notho</name>
    <dbReference type="NCBI Taxonomy" id="451742"/>
    <lineage>
        <taxon>Eukaryota</taxon>
        <taxon>Metazoa</taxon>
        <taxon>Chordata</taxon>
        <taxon>Craniata</taxon>
        <taxon>Vertebrata</taxon>
        <taxon>Euteleostomi</taxon>
        <taxon>Actinopterygii</taxon>
        <taxon>Neopterygii</taxon>
        <taxon>Teleostei</taxon>
        <taxon>Neoteleostei</taxon>
        <taxon>Acanthomorphata</taxon>
        <taxon>Ovalentaria</taxon>
        <taxon>Atherinomorphae</taxon>
        <taxon>Cyprinodontiformes</taxon>
        <taxon>Nothobranchiidae</taxon>
        <taxon>Nothobranchius</taxon>
    </lineage>
</organism>
<evidence type="ECO:0000313" key="1">
    <source>
        <dbReference type="EMBL" id="SBR70885.1"/>
    </source>
</evidence>
<reference evidence="1" key="2">
    <citation type="submission" date="2016-06" db="EMBL/GenBank/DDBJ databases">
        <title>The genome of a short-lived fish provides insights into sex chromosome evolution and the genetic control of aging.</title>
        <authorList>
            <person name="Reichwald K."/>
            <person name="Felder M."/>
            <person name="Petzold A."/>
            <person name="Koch P."/>
            <person name="Groth M."/>
            <person name="Platzer M."/>
        </authorList>
    </citation>
    <scope>NUCLEOTIDE SEQUENCE</scope>
    <source>
        <tissue evidence="1">Brain</tissue>
    </source>
</reference>
<accession>A0A1A8NPC2</accession>